<name>A0ABY7C720_9BASI</name>
<organism evidence="2 3">
    <name type="scientific">Puccinia triticina</name>
    <dbReference type="NCBI Taxonomy" id="208348"/>
    <lineage>
        <taxon>Eukaryota</taxon>
        <taxon>Fungi</taxon>
        <taxon>Dikarya</taxon>
        <taxon>Basidiomycota</taxon>
        <taxon>Pucciniomycotina</taxon>
        <taxon>Pucciniomycetes</taxon>
        <taxon>Pucciniales</taxon>
        <taxon>Pucciniaceae</taxon>
        <taxon>Puccinia</taxon>
    </lineage>
</organism>
<dbReference type="EMBL" id="CP110421">
    <property type="protein sequence ID" value="WAQ80961.1"/>
    <property type="molecule type" value="Genomic_DNA"/>
</dbReference>
<feature type="region of interest" description="Disordered" evidence="1">
    <location>
        <begin position="20"/>
        <end position="62"/>
    </location>
</feature>
<protein>
    <submittedName>
        <fullName evidence="2">Uncharacterized protein</fullName>
    </submittedName>
</protein>
<evidence type="ECO:0000313" key="3">
    <source>
        <dbReference type="Proteomes" id="UP001164743"/>
    </source>
</evidence>
<dbReference type="GeneID" id="77806206"/>
<evidence type="ECO:0000313" key="2">
    <source>
        <dbReference type="EMBL" id="WAQ80961.1"/>
    </source>
</evidence>
<keyword evidence="3" id="KW-1185">Reference proteome</keyword>
<dbReference type="Proteomes" id="UP001164743">
    <property type="component" value="Chromosome 1A"/>
</dbReference>
<proteinExistence type="predicted"/>
<evidence type="ECO:0000256" key="1">
    <source>
        <dbReference type="SAM" id="MobiDB-lite"/>
    </source>
</evidence>
<reference evidence="2" key="1">
    <citation type="submission" date="2022-10" db="EMBL/GenBank/DDBJ databases">
        <title>Puccinia triticina Genome sequencing and assembly.</title>
        <authorList>
            <person name="Li C."/>
        </authorList>
    </citation>
    <scope>NUCLEOTIDE SEQUENCE</scope>
    <source>
        <strain evidence="2">Pt15</strain>
    </source>
</reference>
<gene>
    <name evidence="2" type="ORF">PtA15_1A299</name>
</gene>
<dbReference type="RefSeq" id="XP_053016516.1">
    <property type="nucleotide sequence ID" value="XM_053165311.1"/>
</dbReference>
<feature type="compositionally biased region" description="Polar residues" evidence="1">
    <location>
        <begin position="20"/>
        <end position="32"/>
    </location>
</feature>
<accession>A0ABY7C720</accession>
<sequence>MPGHTYDALPSPAIAVSNSINYSTPARSSAPQPTAGRTNGTGARRRRSPSVDEDGGSQTPTCYTINYFASQARHTSQWDQIDDTLEEHRGLTNHFLNHQGALQGQEPLLTNLDQDAVALPTPQETRARMAAAANPQ</sequence>